<proteinExistence type="predicted"/>
<reference evidence="1 2" key="1">
    <citation type="submission" date="2016-07" db="EMBL/GenBank/DDBJ databases">
        <title>Draft genome of the white-rot fungus Obba rivulosa 3A-2.</title>
        <authorList>
            <consortium name="DOE Joint Genome Institute"/>
            <person name="Miettinen O."/>
            <person name="Riley R."/>
            <person name="Acob R."/>
            <person name="Barry K."/>
            <person name="Cullen D."/>
            <person name="De Vries R."/>
            <person name="Hainaut M."/>
            <person name="Hatakka A."/>
            <person name="Henrissat B."/>
            <person name="Hilden K."/>
            <person name="Kuo R."/>
            <person name="Labutti K."/>
            <person name="Lipzen A."/>
            <person name="Makela M.R."/>
            <person name="Sandor L."/>
            <person name="Spatafora J.W."/>
            <person name="Grigoriev I.V."/>
            <person name="Hibbett D.S."/>
        </authorList>
    </citation>
    <scope>NUCLEOTIDE SEQUENCE [LARGE SCALE GENOMIC DNA]</scope>
    <source>
        <strain evidence="1 2">3A-2</strain>
    </source>
</reference>
<evidence type="ECO:0000313" key="2">
    <source>
        <dbReference type="Proteomes" id="UP000250043"/>
    </source>
</evidence>
<sequence length="90" mass="9768">MPAARVSSASDTGVSRARCGRRREWSSLAALQGIGVSIRSPGNYTFTGTCRATGGLRRTVVFLQGVWCSQILVQLCYAPHRRLARSDLAQ</sequence>
<accession>A0A8E2DJT8</accession>
<keyword evidence="2" id="KW-1185">Reference proteome</keyword>
<name>A0A8E2DJT8_9APHY</name>
<protein>
    <submittedName>
        <fullName evidence="1">Uncharacterized protein</fullName>
    </submittedName>
</protein>
<gene>
    <name evidence="1" type="ORF">OBBRIDRAFT_105080</name>
</gene>
<organism evidence="1 2">
    <name type="scientific">Obba rivulosa</name>
    <dbReference type="NCBI Taxonomy" id="1052685"/>
    <lineage>
        <taxon>Eukaryota</taxon>
        <taxon>Fungi</taxon>
        <taxon>Dikarya</taxon>
        <taxon>Basidiomycota</taxon>
        <taxon>Agaricomycotina</taxon>
        <taxon>Agaricomycetes</taxon>
        <taxon>Polyporales</taxon>
        <taxon>Gelatoporiaceae</taxon>
        <taxon>Obba</taxon>
    </lineage>
</organism>
<evidence type="ECO:0000313" key="1">
    <source>
        <dbReference type="EMBL" id="OCH88194.1"/>
    </source>
</evidence>
<dbReference type="EMBL" id="KV722459">
    <property type="protein sequence ID" value="OCH88194.1"/>
    <property type="molecule type" value="Genomic_DNA"/>
</dbReference>
<dbReference type="Proteomes" id="UP000250043">
    <property type="component" value="Unassembled WGS sequence"/>
</dbReference>
<dbReference type="AlphaFoldDB" id="A0A8E2DJT8"/>